<feature type="domain" description="Radical SAM core" evidence="5">
    <location>
        <begin position="17"/>
        <end position="228"/>
    </location>
</feature>
<keyword evidence="2" id="KW-0479">Metal-binding</keyword>
<dbReference type="Pfam" id="PF13186">
    <property type="entry name" value="SPASM"/>
    <property type="match status" value="1"/>
</dbReference>
<dbReference type="PROSITE" id="PS51918">
    <property type="entry name" value="RADICAL_SAM"/>
    <property type="match status" value="1"/>
</dbReference>
<gene>
    <name evidence="6" type="ORF">GCM10023205_82120</name>
</gene>
<proteinExistence type="predicted"/>
<evidence type="ECO:0000259" key="5">
    <source>
        <dbReference type="PROSITE" id="PS51918"/>
    </source>
</evidence>
<keyword evidence="3" id="KW-0408">Iron</keyword>
<evidence type="ECO:0000313" key="6">
    <source>
        <dbReference type="EMBL" id="GAA4996463.1"/>
    </source>
</evidence>
<evidence type="ECO:0000313" key="7">
    <source>
        <dbReference type="Proteomes" id="UP001500466"/>
    </source>
</evidence>
<accession>A0ABP9IF11</accession>
<dbReference type="PANTHER" id="PTHR11228">
    <property type="entry name" value="RADICAL SAM DOMAIN PROTEIN"/>
    <property type="match status" value="1"/>
</dbReference>
<sequence>MTEMIISQHRANRTNRQRRVGMLWLDLTRKCSLDCTHCYNASGPAGTHGAMTRADWIAVLDQAAEYGVTRVQLIGGEPTLHPDFAGLLARALTLGIRTQVFTNLVYVKPTWWEVLGRPGASLATSYYSADPAEHNAVTRRPSHAKTEANIATALRFGIPLRVGIVRINERQDVPAAIARLRGLGVTDIGVDNERPYGRAGGSTDPRRLCGRCGMARAAIDPYGNVSPCIMSTWVRVGNVRVRPLQAILDGGALTQATTVIQRAVPVRNGCDPDGSGGGGSGGCDPGCACAPDAYPCYPSNE</sequence>
<evidence type="ECO:0000256" key="4">
    <source>
        <dbReference type="ARBA" id="ARBA00023014"/>
    </source>
</evidence>
<evidence type="ECO:0000256" key="2">
    <source>
        <dbReference type="ARBA" id="ARBA00022723"/>
    </source>
</evidence>
<keyword evidence="7" id="KW-1185">Reference proteome</keyword>
<dbReference type="SFLD" id="SFLDS00029">
    <property type="entry name" value="Radical_SAM"/>
    <property type="match status" value="1"/>
</dbReference>
<dbReference type="InterPro" id="IPR013785">
    <property type="entry name" value="Aldolase_TIM"/>
</dbReference>
<reference evidence="7" key="1">
    <citation type="journal article" date="2019" name="Int. J. Syst. Evol. Microbiol.">
        <title>The Global Catalogue of Microorganisms (GCM) 10K type strain sequencing project: providing services to taxonomists for standard genome sequencing and annotation.</title>
        <authorList>
            <consortium name="The Broad Institute Genomics Platform"/>
            <consortium name="The Broad Institute Genome Sequencing Center for Infectious Disease"/>
            <person name="Wu L."/>
            <person name="Ma J."/>
        </authorList>
    </citation>
    <scope>NUCLEOTIDE SEQUENCE [LARGE SCALE GENOMIC DNA]</scope>
    <source>
        <strain evidence="7">JCM 17986</strain>
    </source>
</reference>
<dbReference type="SUPFAM" id="SSF102114">
    <property type="entry name" value="Radical SAM enzymes"/>
    <property type="match status" value="1"/>
</dbReference>
<dbReference type="RefSeq" id="WP_345680999.1">
    <property type="nucleotide sequence ID" value="NZ_BAABHS010000061.1"/>
</dbReference>
<dbReference type="CDD" id="cd01335">
    <property type="entry name" value="Radical_SAM"/>
    <property type="match status" value="1"/>
</dbReference>
<dbReference type="SFLD" id="SFLDG01386">
    <property type="entry name" value="main_SPASM_domain-containing"/>
    <property type="match status" value="1"/>
</dbReference>
<dbReference type="InterPro" id="IPR050377">
    <property type="entry name" value="Radical_SAM_PqqE_MftC-like"/>
</dbReference>
<dbReference type="EMBL" id="BAABHS010000061">
    <property type="protein sequence ID" value="GAA4996463.1"/>
    <property type="molecule type" value="Genomic_DNA"/>
</dbReference>
<organism evidence="6 7">
    <name type="scientific">Yinghuangia aomiensis</name>
    <dbReference type="NCBI Taxonomy" id="676205"/>
    <lineage>
        <taxon>Bacteria</taxon>
        <taxon>Bacillati</taxon>
        <taxon>Actinomycetota</taxon>
        <taxon>Actinomycetes</taxon>
        <taxon>Kitasatosporales</taxon>
        <taxon>Streptomycetaceae</taxon>
        <taxon>Yinghuangia</taxon>
    </lineage>
</organism>
<dbReference type="Proteomes" id="UP001500466">
    <property type="component" value="Unassembled WGS sequence"/>
</dbReference>
<keyword evidence="4" id="KW-0411">Iron-sulfur</keyword>
<dbReference type="Pfam" id="PF04055">
    <property type="entry name" value="Radical_SAM"/>
    <property type="match status" value="1"/>
</dbReference>
<protein>
    <recommendedName>
        <fullName evidence="5">Radical SAM core domain-containing protein</fullName>
    </recommendedName>
</protein>
<keyword evidence="1" id="KW-0949">S-adenosyl-L-methionine</keyword>
<comment type="caution">
    <text evidence="6">The sequence shown here is derived from an EMBL/GenBank/DDBJ whole genome shotgun (WGS) entry which is preliminary data.</text>
</comment>
<evidence type="ECO:0000256" key="3">
    <source>
        <dbReference type="ARBA" id="ARBA00023004"/>
    </source>
</evidence>
<name>A0ABP9IF11_9ACTN</name>
<dbReference type="SFLD" id="SFLDG01067">
    <property type="entry name" value="SPASM/twitch_domain_containing"/>
    <property type="match status" value="1"/>
</dbReference>
<dbReference type="Gene3D" id="3.20.20.70">
    <property type="entry name" value="Aldolase class I"/>
    <property type="match status" value="1"/>
</dbReference>
<dbReference type="CDD" id="cd21109">
    <property type="entry name" value="SPASM"/>
    <property type="match status" value="1"/>
</dbReference>
<evidence type="ECO:0000256" key="1">
    <source>
        <dbReference type="ARBA" id="ARBA00022691"/>
    </source>
</evidence>
<dbReference type="PANTHER" id="PTHR11228:SF7">
    <property type="entry name" value="PQQA PEPTIDE CYCLASE"/>
    <property type="match status" value="1"/>
</dbReference>
<dbReference type="InterPro" id="IPR058240">
    <property type="entry name" value="rSAM_sf"/>
</dbReference>
<dbReference type="InterPro" id="IPR023885">
    <property type="entry name" value="4Fe4S-binding_SPASM_dom"/>
</dbReference>
<dbReference type="InterPro" id="IPR007197">
    <property type="entry name" value="rSAM"/>
</dbReference>